<evidence type="ECO:0000313" key="2">
    <source>
        <dbReference type="Proteomes" id="UP000216624"/>
    </source>
</evidence>
<organism evidence="1 2">
    <name type="scientific">Caenorhabditis remanei</name>
    <name type="common">Caenorhabditis vulgaris</name>
    <dbReference type="NCBI Taxonomy" id="31234"/>
    <lineage>
        <taxon>Eukaryota</taxon>
        <taxon>Metazoa</taxon>
        <taxon>Ecdysozoa</taxon>
        <taxon>Nematoda</taxon>
        <taxon>Chromadorea</taxon>
        <taxon>Rhabditida</taxon>
        <taxon>Rhabditina</taxon>
        <taxon>Rhabditomorpha</taxon>
        <taxon>Rhabditoidea</taxon>
        <taxon>Rhabditidae</taxon>
        <taxon>Peloderinae</taxon>
        <taxon>Caenorhabditis</taxon>
    </lineage>
</organism>
<feature type="non-terminal residue" evidence="1">
    <location>
        <position position="1"/>
    </location>
</feature>
<evidence type="ECO:0000313" key="1">
    <source>
        <dbReference type="EMBL" id="OZG05976.1"/>
    </source>
</evidence>
<dbReference type="EMBL" id="NMWX01000001">
    <property type="protein sequence ID" value="OZG05976.1"/>
    <property type="molecule type" value="Genomic_DNA"/>
</dbReference>
<accession>A0A261B8J6</accession>
<dbReference type="Proteomes" id="UP000216624">
    <property type="component" value="Unassembled WGS sequence"/>
</dbReference>
<protein>
    <submittedName>
        <fullName evidence="1">Uncharacterized protein</fullName>
    </submittedName>
</protein>
<name>A0A261B8J6_CAERE</name>
<comment type="caution">
    <text evidence="1">The sequence shown here is derived from an EMBL/GenBank/DDBJ whole genome shotgun (WGS) entry which is preliminary data.</text>
</comment>
<keyword evidence="2" id="KW-1185">Reference proteome</keyword>
<dbReference type="HOGENOM" id="CLU_2186383_0_0_1"/>
<gene>
    <name evidence="1" type="ORF">FL82_01542</name>
</gene>
<sequence>MMSNETCNNSADCLEGLICVKQICLDAPVQVNKIPKRHSKVFHDKPQSLCVLPLMMSSARDIDTEKKLRHLVSGVDALSVYDPADGIRFLLFENSSIQISTVRHISILF</sequence>
<dbReference type="OrthoDB" id="5822289at2759"/>
<proteinExistence type="predicted"/>
<reference evidence="1" key="1">
    <citation type="submission" date="2017-08" db="EMBL/GenBank/DDBJ databases">
        <authorList>
            <person name="de Groot N.N."/>
        </authorList>
    </citation>
    <scope>NUCLEOTIDE SEQUENCE [LARGE SCALE GENOMIC DNA]</scope>
    <source>
        <strain evidence="1">PX439</strain>
    </source>
</reference>
<dbReference type="eggNOG" id="ENOG502TJ2A">
    <property type="taxonomic scope" value="Eukaryota"/>
</dbReference>